<dbReference type="InterPro" id="IPR052473">
    <property type="entry name" value="mtLSU_mL53"/>
</dbReference>
<feature type="region of interest" description="Disordered" evidence="9">
    <location>
        <begin position="56"/>
        <end position="97"/>
    </location>
</feature>
<dbReference type="PANTHER" id="PTHR33618">
    <property type="entry name" value="39S RIBOSOMAL PROTEIN L53, MITOCHONDRIAL"/>
    <property type="match status" value="1"/>
</dbReference>
<proteinExistence type="inferred from homology"/>
<dbReference type="Pfam" id="PF10780">
    <property type="entry name" value="MRP_L53"/>
    <property type="match status" value="1"/>
</dbReference>
<evidence type="ECO:0000256" key="5">
    <source>
        <dbReference type="ARBA" id="ARBA00023128"/>
    </source>
</evidence>
<dbReference type="Gene3D" id="3.40.30.10">
    <property type="entry name" value="Glutaredoxin"/>
    <property type="match status" value="1"/>
</dbReference>
<keyword evidence="5" id="KW-0496">Mitochondrion</keyword>
<dbReference type="EMBL" id="OX459939">
    <property type="protein sequence ID" value="CAI9170191.1"/>
    <property type="molecule type" value="Genomic_DNA"/>
</dbReference>
<evidence type="ECO:0000256" key="7">
    <source>
        <dbReference type="ARBA" id="ARBA00035180"/>
    </source>
</evidence>
<keyword evidence="4" id="KW-0689">Ribosomal protein</keyword>
<evidence type="ECO:0000256" key="6">
    <source>
        <dbReference type="ARBA" id="ARBA00023274"/>
    </source>
</evidence>
<dbReference type="InterPro" id="IPR019716">
    <property type="entry name" value="Ribosomal_mL53"/>
</dbReference>
<dbReference type="PANTHER" id="PTHR33618:SF1">
    <property type="entry name" value="LARGE RIBOSOMAL SUBUNIT PROTEIN ML53"/>
    <property type="match status" value="1"/>
</dbReference>
<comment type="subcellular location">
    <subcellularLocation>
        <location evidence="1">Mitochondrion</location>
    </subcellularLocation>
</comment>
<evidence type="ECO:0000256" key="9">
    <source>
        <dbReference type="SAM" id="MobiDB-lite"/>
    </source>
</evidence>
<evidence type="ECO:0000256" key="4">
    <source>
        <dbReference type="ARBA" id="ARBA00022980"/>
    </source>
</evidence>
<evidence type="ECO:0000256" key="2">
    <source>
        <dbReference type="ARBA" id="ARBA00005557"/>
    </source>
</evidence>
<protein>
    <recommendedName>
        <fullName evidence="7">Large ribosomal subunit protein mL53</fullName>
    </recommendedName>
    <alternativeName>
        <fullName evidence="8">39S ribosomal protein L53, mitochondrial</fullName>
    </alternativeName>
</protein>
<evidence type="ECO:0000313" key="10">
    <source>
        <dbReference type="EMBL" id="CAI9170191.1"/>
    </source>
</evidence>
<reference evidence="10" key="1">
    <citation type="submission" date="2023-04" db="EMBL/GenBank/DDBJ databases">
        <authorList>
            <consortium name="ELIXIR-Norway"/>
        </authorList>
    </citation>
    <scope>NUCLEOTIDE SEQUENCE [LARGE SCALE GENOMIC DNA]</scope>
</reference>
<keyword evidence="3" id="KW-0809">Transit peptide</keyword>
<evidence type="ECO:0000256" key="8">
    <source>
        <dbReference type="ARBA" id="ARBA00042721"/>
    </source>
</evidence>
<evidence type="ECO:0000313" key="11">
    <source>
        <dbReference type="Proteomes" id="UP001176941"/>
    </source>
</evidence>
<keyword evidence="6" id="KW-0687">Ribonucleoprotein</keyword>
<name>A0ABN8ZDA6_RANTA</name>
<gene>
    <name evidence="10" type="ORF">MRATA1EN1_LOCUS19153</name>
</gene>
<sequence>MAAALTGLRLRSVKQVRVQFCSFEKNMESTRTFHQVVSSEKVRCTNLNCSVIVDVRTARSSAPTPPGKGSLPSPPTSRPRGGGEQGRTAQKKPANRF</sequence>
<keyword evidence="11" id="KW-1185">Reference proteome</keyword>
<evidence type="ECO:0000256" key="3">
    <source>
        <dbReference type="ARBA" id="ARBA00022946"/>
    </source>
</evidence>
<evidence type="ECO:0000256" key="1">
    <source>
        <dbReference type="ARBA" id="ARBA00004173"/>
    </source>
</evidence>
<accession>A0ABN8ZDA6</accession>
<dbReference type="Proteomes" id="UP001176941">
    <property type="component" value="Chromosome 3"/>
</dbReference>
<comment type="similarity">
    <text evidence="2">Belongs to the mitochondrion-specific ribosomal protein mL53 family.</text>
</comment>
<organism evidence="10 11">
    <name type="scientific">Rangifer tarandus platyrhynchus</name>
    <name type="common">Svalbard reindeer</name>
    <dbReference type="NCBI Taxonomy" id="3082113"/>
    <lineage>
        <taxon>Eukaryota</taxon>
        <taxon>Metazoa</taxon>
        <taxon>Chordata</taxon>
        <taxon>Craniata</taxon>
        <taxon>Vertebrata</taxon>
        <taxon>Euteleostomi</taxon>
        <taxon>Mammalia</taxon>
        <taxon>Eutheria</taxon>
        <taxon>Laurasiatheria</taxon>
        <taxon>Artiodactyla</taxon>
        <taxon>Ruminantia</taxon>
        <taxon>Pecora</taxon>
        <taxon>Cervidae</taxon>
        <taxon>Odocoileinae</taxon>
        <taxon>Rangifer</taxon>
    </lineage>
</organism>